<reference evidence="3 4" key="1">
    <citation type="submission" date="2019-10" db="EMBL/GenBank/DDBJ databases">
        <title>New genus of Silvanigrellaceae.</title>
        <authorList>
            <person name="Pitt A."/>
            <person name="Hahn M.W."/>
        </authorList>
    </citation>
    <scope>NUCLEOTIDE SEQUENCE [LARGE SCALE GENOMIC DNA]</scope>
    <source>
        <strain evidence="3 4">33A1-SZDP</strain>
    </source>
</reference>
<dbReference type="RefSeq" id="WP_152213405.1">
    <property type="nucleotide sequence ID" value="NZ_WFLN01000008.1"/>
</dbReference>
<feature type="signal peptide" evidence="1">
    <location>
        <begin position="1"/>
        <end position="24"/>
    </location>
</feature>
<dbReference type="Pfam" id="PF04264">
    <property type="entry name" value="YceI"/>
    <property type="match status" value="1"/>
</dbReference>
<evidence type="ECO:0000313" key="3">
    <source>
        <dbReference type="EMBL" id="KAB8029064.1"/>
    </source>
</evidence>
<feature type="chain" id="PRO_5032447201" description="Lipid/polyisoprenoid-binding YceI-like domain-containing protein" evidence="1">
    <location>
        <begin position="25"/>
        <end position="222"/>
    </location>
</feature>
<comment type="caution">
    <text evidence="3">The sequence shown here is derived from an EMBL/GenBank/DDBJ whole genome shotgun (WGS) entry which is preliminary data.</text>
</comment>
<dbReference type="InterPro" id="IPR007372">
    <property type="entry name" value="Lipid/polyisoprenoid-bd_YceI"/>
</dbReference>
<gene>
    <name evidence="3" type="ORF">GCL57_11025</name>
</gene>
<keyword evidence="1" id="KW-0732">Signal</keyword>
<sequence>MLLNKFKKYILKTIILALPMTCQAKSIESLPQAKNNTSSISSPVGQSYEINPLYSKISFEVDHLVVSSVMGEFKDFKGNFKFNPKDFSQTELTASAKASSIDTGFNPRNEHLKSSDFFDVNKYPELTFKSISAKKTGKNTLDLIGNMSIKGVVKPVIFKVIYKGEFVTKDDIKQSFKATAKINRKDFGMNFQMIFEATPAIGDIITISITSEGVYKINDSTK</sequence>
<dbReference type="EMBL" id="WFLN01000008">
    <property type="protein sequence ID" value="KAB8029064.1"/>
    <property type="molecule type" value="Genomic_DNA"/>
</dbReference>
<name>A0A833N5Y6_9BACT</name>
<dbReference type="SMART" id="SM00867">
    <property type="entry name" value="YceI"/>
    <property type="match status" value="1"/>
</dbReference>
<dbReference type="PANTHER" id="PTHR34406">
    <property type="entry name" value="PROTEIN YCEI"/>
    <property type="match status" value="1"/>
</dbReference>
<dbReference type="AlphaFoldDB" id="A0A833N5Y6"/>
<feature type="domain" description="Lipid/polyisoprenoid-binding YceI-like" evidence="2">
    <location>
        <begin position="47"/>
        <end position="214"/>
    </location>
</feature>
<organism evidence="3 4">
    <name type="scientific">Fluviispira multicolorata</name>
    <dbReference type="NCBI Taxonomy" id="2654512"/>
    <lineage>
        <taxon>Bacteria</taxon>
        <taxon>Pseudomonadati</taxon>
        <taxon>Bdellovibrionota</taxon>
        <taxon>Oligoflexia</taxon>
        <taxon>Silvanigrellales</taxon>
        <taxon>Silvanigrellaceae</taxon>
        <taxon>Fluviispira</taxon>
    </lineage>
</organism>
<dbReference type="InterPro" id="IPR036761">
    <property type="entry name" value="TTHA0802/YceI-like_sf"/>
</dbReference>
<proteinExistence type="predicted"/>
<evidence type="ECO:0000313" key="4">
    <source>
        <dbReference type="Proteomes" id="UP000442694"/>
    </source>
</evidence>
<keyword evidence="4" id="KW-1185">Reference proteome</keyword>
<dbReference type="SUPFAM" id="SSF101874">
    <property type="entry name" value="YceI-like"/>
    <property type="match status" value="1"/>
</dbReference>
<protein>
    <recommendedName>
        <fullName evidence="2">Lipid/polyisoprenoid-binding YceI-like domain-containing protein</fullName>
    </recommendedName>
</protein>
<dbReference type="Proteomes" id="UP000442694">
    <property type="component" value="Unassembled WGS sequence"/>
</dbReference>
<evidence type="ECO:0000256" key="1">
    <source>
        <dbReference type="SAM" id="SignalP"/>
    </source>
</evidence>
<dbReference type="Gene3D" id="2.40.128.110">
    <property type="entry name" value="Lipid/polyisoprenoid-binding, YceI-like"/>
    <property type="match status" value="1"/>
</dbReference>
<dbReference type="PANTHER" id="PTHR34406:SF1">
    <property type="entry name" value="PROTEIN YCEI"/>
    <property type="match status" value="1"/>
</dbReference>
<evidence type="ECO:0000259" key="2">
    <source>
        <dbReference type="SMART" id="SM00867"/>
    </source>
</evidence>
<accession>A0A833N5Y6</accession>